<proteinExistence type="predicted"/>
<dbReference type="EMBL" id="VFPG01000001">
    <property type="protein sequence ID" value="TQM32697.1"/>
    <property type="molecule type" value="Genomic_DNA"/>
</dbReference>
<evidence type="ECO:0000256" key="1">
    <source>
        <dbReference type="SAM" id="MobiDB-lite"/>
    </source>
</evidence>
<evidence type="ECO:0000313" key="2">
    <source>
        <dbReference type="EMBL" id="TQM32697.1"/>
    </source>
</evidence>
<dbReference type="AlphaFoldDB" id="A0A543FFR2"/>
<organism evidence="2 3">
    <name type="scientific">Nocardia bhagyanarayanae</name>
    <dbReference type="NCBI Taxonomy" id="1215925"/>
    <lineage>
        <taxon>Bacteria</taxon>
        <taxon>Bacillati</taxon>
        <taxon>Actinomycetota</taxon>
        <taxon>Actinomycetes</taxon>
        <taxon>Mycobacteriales</taxon>
        <taxon>Nocardiaceae</taxon>
        <taxon>Nocardia</taxon>
    </lineage>
</organism>
<protein>
    <submittedName>
        <fullName evidence="2">Uncharacterized protein</fullName>
    </submittedName>
</protein>
<comment type="caution">
    <text evidence="2">The sequence shown here is derived from an EMBL/GenBank/DDBJ whole genome shotgun (WGS) entry which is preliminary data.</text>
</comment>
<name>A0A543FFR2_9NOCA</name>
<dbReference type="OrthoDB" id="4529155at2"/>
<dbReference type="RefSeq" id="WP_141810568.1">
    <property type="nucleotide sequence ID" value="NZ_VFPG01000001.1"/>
</dbReference>
<dbReference type="Proteomes" id="UP000316331">
    <property type="component" value="Unassembled WGS sequence"/>
</dbReference>
<evidence type="ECO:0000313" key="3">
    <source>
        <dbReference type="Proteomes" id="UP000316331"/>
    </source>
</evidence>
<reference evidence="2 3" key="1">
    <citation type="submission" date="2019-06" db="EMBL/GenBank/DDBJ databases">
        <title>Sequencing the genomes of 1000 actinobacteria strains.</title>
        <authorList>
            <person name="Klenk H.-P."/>
        </authorList>
    </citation>
    <scope>NUCLEOTIDE SEQUENCE [LARGE SCALE GENOMIC DNA]</scope>
    <source>
        <strain evidence="2 3">DSM 103495</strain>
    </source>
</reference>
<gene>
    <name evidence="2" type="ORF">FB390_4392</name>
</gene>
<accession>A0A543FFR2</accession>
<feature type="region of interest" description="Disordered" evidence="1">
    <location>
        <begin position="270"/>
        <end position="310"/>
    </location>
</feature>
<keyword evidence="3" id="KW-1185">Reference proteome</keyword>
<sequence length="310" mass="33214">MRKPTALEKKVLQTLQDLTAENTAISASGREPVPTATEPQLSVTREEWDDRVAMAEALKQAALAGGIPSSWVAHVTERGEKGRYWHPDLWLRPAEQPVDRAQILAGLRADADLLRSITGLQAAAWHFDLHRADEETSSTVDLVMDLMWQRMVSVARLAAVTAQEARGVWGDAQTWARSAVTDLGALDRARVAAAWSEAARLNAWSYGWQAIGLAEAGVKPKALQRFTPPPKPTDLVELIQDELAVTGTGAGTAIAAANLTRAPAAGVESDSGAALFSDSSGSAEAGTDTYAEYADWPTEPTFSDTDGRSL</sequence>